<dbReference type="CDD" id="cd00067">
    <property type="entry name" value="GAL4"/>
    <property type="match status" value="1"/>
</dbReference>
<accession>A0A8H6K5P7</accession>
<protein>
    <recommendedName>
        <fullName evidence="5">Zn(2)-C6 fungal-type domain-containing protein</fullName>
    </recommendedName>
</protein>
<dbReference type="Pfam" id="PF11951">
    <property type="entry name" value="Fungal_trans_2"/>
    <property type="match status" value="1"/>
</dbReference>
<dbReference type="GO" id="GO:0000976">
    <property type="term" value="F:transcription cis-regulatory region binding"/>
    <property type="evidence" value="ECO:0007669"/>
    <property type="project" value="TreeGrafter"/>
</dbReference>
<evidence type="ECO:0000313" key="3">
    <source>
        <dbReference type="EMBL" id="KAF6825247.1"/>
    </source>
</evidence>
<evidence type="ECO:0000256" key="1">
    <source>
        <dbReference type="ARBA" id="ARBA00004123"/>
    </source>
</evidence>
<keyword evidence="4" id="KW-1185">Reference proteome</keyword>
<proteinExistence type="predicted"/>
<dbReference type="AlphaFoldDB" id="A0A8H6K5P7"/>
<reference evidence="3" key="1">
    <citation type="journal article" date="2020" name="Phytopathology">
        <title>Genome Sequence Resources of Colletotrichum truncatum, C. plurivorum, C. musicola, and C. sojae: Four Species Pathogenic to Soybean (Glycine max).</title>
        <authorList>
            <person name="Rogerio F."/>
            <person name="Boufleur T.R."/>
            <person name="Ciampi-Guillardi M."/>
            <person name="Sukno S.A."/>
            <person name="Thon M.R."/>
            <person name="Massola Junior N.S."/>
            <person name="Baroncelli R."/>
        </authorList>
    </citation>
    <scope>NUCLEOTIDE SEQUENCE</scope>
    <source>
        <strain evidence="3">LFN00145</strain>
    </source>
</reference>
<dbReference type="EMBL" id="WIGO01000177">
    <property type="protein sequence ID" value="KAF6825247.1"/>
    <property type="molecule type" value="Genomic_DNA"/>
</dbReference>
<evidence type="ECO:0008006" key="5">
    <source>
        <dbReference type="Google" id="ProtNLM"/>
    </source>
</evidence>
<dbReference type="PANTHER" id="PTHR37534">
    <property type="entry name" value="TRANSCRIPTIONAL ACTIVATOR PROTEIN UGA3"/>
    <property type="match status" value="1"/>
</dbReference>
<evidence type="ECO:0000256" key="2">
    <source>
        <dbReference type="ARBA" id="ARBA00023242"/>
    </source>
</evidence>
<feature type="non-terminal residue" evidence="3">
    <location>
        <position position="1"/>
    </location>
</feature>
<dbReference type="GO" id="GO:0045944">
    <property type="term" value="P:positive regulation of transcription by RNA polymerase II"/>
    <property type="evidence" value="ECO:0007669"/>
    <property type="project" value="TreeGrafter"/>
</dbReference>
<sequence length="473" mass="52156">KWYFQGTSLDALRSLANPSFRRKKCVENTFPVCGSCSRLNLQCVRDSKRQVVKPKDPPGTSTQLVEAALGPPQPTLTHDWDCLGFSKDSEPQKRRHAMRYYISVLADYLTISKQHNSFTSAFVPMAIESPALANALIAYSADHLSDINESYSSTSVRARSQSLTALASNITGQCSDIASREADVAASLVLLTSEVCHGNYAAWYHHLVGAKNMILSTNPVDHSGDAVQKGSDAFKSSPEGRWVLRNFAYHDILGTVTMETAPLIDASYLQDMKDGIDTYLGVAVEILIYISRISTLAVETSESSTNSLEDCLRLEQQLSTWHPSTPSPPELVQVALAYRSAALIYLYRLVRLRCSEGPYSTLIEGFEAKISRSVTETLTHVSAVPVGDVPESSLLFPLFIAGGECNDSQQMEAIRNRLHAMSTKRRFHNIIRASDILESLWETRNRLVGQGLGVCIDWKDFVNVQGEGGLLLT</sequence>
<organism evidence="3 4">
    <name type="scientific">Colletotrichum plurivorum</name>
    <dbReference type="NCBI Taxonomy" id="2175906"/>
    <lineage>
        <taxon>Eukaryota</taxon>
        <taxon>Fungi</taxon>
        <taxon>Dikarya</taxon>
        <taxon>Ascomycota</taxon>
        <taxon>Pezizomycotina</taxon>
        <taxon>Sordariomycetes</taxon>
        <taxon>Hypocreomycetidae</taxon>
        <taxon>Glomerellales</taxon>
        <taxon>Glomerellaceae</taxon>
        <taxon>Colletotrichum</taxon>
        <taxon>Colletotrichum orchidearum species complex</taxon>
    </lineage>
</organism>
<comment type="subcellular location">
    <subcellularLocation>
        <location evidence="1">Nucleus</location>
    </subcellularLocation>
</comment>
<name>A0A8H6K5P7_9PEZI</name>
<comment type="caution">
    <text evidence="3">The sequence shown here is derived from an EMBL/GenBank/DDBJ whole genome shotgun (WGS) entry which is preliminary data.</text>
</comment>
<dbReference type="Proteomes" id="UP000654918">
    <property type="component" value="Unassembled WGS sequence"/>
</dbReference>
<dbReference type="PANTHER" id="PTHR37534:SF7">
    <property type="entry name" value="TRANSCRIPTIONAL ACTIVATOR PROTEIN UGA3"/>
    <property type="match status" value="1"/>
</dbReference>
<dbReference type="InterPro" id="IPR021858">
    <property type="entry name" value="Fun_TF"/>
</dbReference>
<dbReference type="GO" id="GO:0005634">
    <property type="term" value="C:nucleus"/>
    <property type="evidence" value="ECO:0007669"/>
    <property type="project" value="UniProtKB-SubCell"/>
</dbReference>
<gene>
    <name evidence="3" type="ORF">CPLU01_10373</name>
</gene>
<keyword evidence="2" id="KW-0539">Nucleus</keyword>
<dbReference type="GO" id="GO:0008270">
    <property type="term" value="F:zinc ion binding"/>
    <property type="evidence" value="ECO:0007669"/>
    <property type="project" value="InterPro"/>
</dbReference>
<dbReference type="GO" id="GO:0000981">
    <property type="term" value="F:DNA-binding transcription factor activity, RNA polymerase II-specific"/>
    <property type="evidence" value="ECO:0007669"/>
    <property type="project" value="InterPro"/>
</dbReference>
<dbReference type="InterPro" id="IPR001138">
    <property type="entry name" value="Zn2Cys6_DnaBD"/>
</dbReference>
<evidence type="ECO:0000313" key="4">
    <source>
        <dbReference type="Proteomes" id="UP000654918"/>
    </source>
</evidence>